<dbReference type="InterPro" id="IPR029058">
    <property type="entry name" value="AB_hydrolase_fold"/>
</dbReference>
<evidence type="ECO:0000256" key="1">
    <source>
        <dbReference type="ARBA" id="ARBA00022801"/>
    </source>
</evidence>
<reference evidence="4" key="1">
    <citation type="submission" date="2023-03" db="EMBL/GenBank/DDBJ databases">
        <title>Massive genome expansion in bonnet fungi (Mycena s.s.) driven by repeated elements and novel gene families across ecological guilds.</title>
        <authorList>
            <consortium name="Lawrence Berkeley National Laboratory"/>
            <person name="Harder C.B."/>
            <person name="Miyauchi S."/>
            <person name="Viragh M."/>
            <person name="Kuo A."/>
            <person name="Thoen E."/>
            <person name="Andreopoulos B."/>
            <person name="Lu D."/>
            <person name="Skrede I."/>
            <person name="Drula E."/>
            <person name="Henrissat B."/>
            <person name="Morin E."/>
            <person name="Kohler A."/>
            <person name="Barry K."/>
            <person name="LaButti K."/>
            <person name="Morin E."/>
            <person name="Salamov A."/>
            <person name="Lipzen A."/>
            <person name="Mereny Z."/>
            <person name="Hegedus B."/>
            <person name="Baldrian P."/>
            <person name="Stursova M."/>
            <person name="Weitz H."/>
            <person name="Taylor A."/>
            <person name="Grigoriev I.V."/>
            <person name="Nagy L.G."/>
            <person name="Martin F."/>
            <person name="Kauserud H."/>
        </authorList>
    </citation>
    <scope>NUCLEOTIDE SEQUENCE</scope>
    <source>
        <strain evidence="4">9284</strain>
    </source>
</reference>
<dbReference type="PANTHER" id="PTHR48081:SF3">
    <property type="entry name" value="ALPHA_BETA HYDROLASE FOLD-3 DOMAIN-CONTAINING PROTEIN"/>
    <property type="match status" value="1"/>
</dbReference>
<dbReference type="EMBL" id="JARKIF010000003">
    <property type="protein sequence ID" value="KAJ7643800.1"/>
    <property type="molecule type" value="Genomic_DNA"/>
</dbReference>
<organism evidence="4 5">
    <name type="scientific">Roridomyces roridus</name>
    <dbReference type="NCBI Taxonomy" id="1738132"/>
    <lineage>
        <taxon>Eukaryota</taxon>
        <taxon>Fungi</taxon>
        <taxon>Dikarya</taxon>
        <taxon>Basidiomycota</taxon>
        <taxon>Agaricomycotina</taxon>
        <taxon>Agaricomycetes</taxon>
        <taxon>Agaricomycetidae</taxon>
        <taxon>Agaricales</taxon>
        <taxon>Marasmiineae</taxon>
        <taxon>Mycenaceae</taxon>
        <taxon>Roridomyces</taxon>
    </lineage>
</organism>
<dbReference type="InterPro" id="IPR001375">
    <property type="entry name" value="Peptidase_S9_cat"/>
</dbReference>
<dbReference type="GO" id="GO:0006508">
    <property type="term" value="P:proteolysis"/>
    <property type="evidence" value="ECO:0007669"/>
    <property type="project" value="InterPro"/>
</dbReference>
<dbReference type="AlphaFoldDB" id="A0AAD7FU95"/>
<proteinExistence type="predicted"/>
<evidence type="ECO:0000259" key="3">
    <source>
        <dbReference type="Pfam" id="PF20434"/>
    </source>
</evidence>
<dbReference type="Pfam" id="PF20434">
    <property type="entry name" value="BD-FAE"/>
    <property type="match status" value="1"/>
</dbReference>
<dbReference type="PANTHER" id="PTHR48081">
    <property type="entry name" value="AB HYDROLASE SUPERFAMILY PROTEIN C4A8.06C"/>
    <property type="match status" value="1"/>
</dbReference>
<name>A0AAD7FU95_9AGAR</name>
<dbReference type="GO" id="GO:0008236">
    <property type="term" value="F:serine-type peptidase activity"/>
    <property type="evidence" value="ECO:0007669"/>
    <property type="project" value="InterPro"/>
</dbReference>
<sequence length="351" mass="38285">MDCKDVCYKKVGDVSIHLDVYPPELLGTATLPTVCYLHGGGLTVGNRTSWFPHWIKARMVAAGFAFISAEYRLLPSATVHDIIDDIKDLFAFLAREDTLFKTDQGVEFGVDSKRIAIAGSSAGGLCAYLAGIHAVPKPKAVLAMYAQGGNCFTPQYLVPKTEPFFLGREILDPKDFTEFIHPNCASLPAISNSPLAYHPPTSPTPGWPANPRMPLARLYFQLGVVLDYMTGQHEPSLSAELRSFLGGGDSDPLALQESMKARISSKHHRTIPQFNITSEFPPAFLCHGAIDSAVLPEESEHMERLLKAAGVSVRLLLVGDASHSFDYAADAESKYGEHFDEMAEFLKGALN</sequence>
<keyword evidence="1" id="KW-0378">Hydrolase</keyword>
<feature type="domain" description="BD-FAE-like" evidence="3">
    <location>
        <begin position="18"/>
        <end position="133"/>
    </location>
</feature>
<evidence type="ECO:0000313" key="5">
    <source>
        <dbReference type="Proteomes" id="UP001221142"/>
    </source>
</evidence>
<gene>
    <name evidence="4" type="ORF">FB45DRAFT_987559</name>
</gene>
<dbReference type="Pfam" id="PF00326">
    <property type="entry name" value="Peptidase_S9"/>
    <property type="match status" value="1"/>
</dbReference>
<keyword evidence="5" id="KW-1185">Reference proteome</keyword>
<dbReference type="Proteomes" id="UP001221142">
    <property type="component" value="Unassembled WGS sequence"/>
</dbReference>
<dbReference type="InterPro" id="IPR050300">
    <property type="entry name" value="GDXG_lipolytic_enzyme"/>
</dbReference>
<evidence type="ECO:0000259" key="2">
    <source>
        <dbReference type="Pfam" id="PF00326"/>
    </source>
</evidence>
<accession>A0AAD7FU95</accession>
<evidence type="ECO:0000313" key="4">
    <source>
        <dbReference type="EMBL" id="KAJ7643800.1"/>
    </source>
</evidence>
<protein>
    <submittedName>
        <fullName evidence="4">Alpha/beta-hydrolase</fullName>
    </submittedName>
</protein>
<dbReference type="InterPro" id="IPR049492">
    <property type="entry name" value="BD-FAE-like_dom"/>
</dbReference>
<feature type="domain" description="Peptidase S9 prolyl oligopeptidase catalytic" evidence="2">
    <location>
        <begin position="275"/>
        <end position="350"/>
    </location>
</feature>
<dbReference type="SUPFAM" id="SSF53474">
    <property type="entry name" value="alpha/beta-Hydrolases"/>
    <property type="match status" value="1"/>
</dbReference>
<comment type="caution">
    <text evidence="4">The sequence shown here is derived from an EMBL/GenBank/DDBJ whole genome shotgun (WGS) entry which is preliminary data.</text>
</comment>
<dbReference type="Gene3D" id="3.40.50.1820">
    <property type="entry name" value="alpha/beta hydrolase"/>
    <property type="match status" value="1"/>
</dbReference>